<dbReference type="EMBL" id="FTNO01000001">
    <property type="protein sequence ID" value="SIQ77139.1"/>
    <property type="molecule type" value="Genomic_DNA"/>
</dbReference>
<sequence>MSKYASLVTIEQNYQNVQELASIWGDIRNELETHEATLEETYAILGEYDFLLVIDAEDRDSAYQASLCIERYGLDMQTMEIIPMDEFANLVNDL</sequence>
<reference evidence="2" key="1">
    <citation type="submission" date="2017-01" db="EMBL/GenBank/DDBJ databases">
        <authorList>
            <person name="Varghese N."/>
            <person name="Submissions S."/>
        </authorList>
    </citation>
    <scope>NUCLEOTIDE SEQUENCE [LARGE SCALE GENOMIC DNA]</scope>
    <source>
        <strain evidence="2">CGMCC 1.7737</strain>
    </source>
</reference>
<keyword evidence="2" id="KW-1185">Reference proteome</keyword>
<accession>A0A1N6VH99</accession>
<dbReference type="Proteomes" id="UP000186914">
    <property type="component" value="Unassembled WGS sequence"/>
</dbReference>
<dbReference type="RefSeq" id="WP_076427425.1">
    <property type="nucleotide sequence ID" value="NZ_FTNO01000001.1"/>
</dbReference>
<name>A0A1N6VH99_9EURY</name>
<dbReference type="InterPro" id="IPR014845">
    <property type="entry name" value="GYD/TTHA1554"/>
</dbReference>
<dbReference type="Pfam" id="PF08734">
    <property type="entry name" value="GYD"/>
    <property type="match status" value="1"/>
</dbReference>
<evidence type="ECO:0000313" key="1">
    <source>
        <dbReference type="EMBL" id="SIQ77139.1"/>
    </source>
</evidence>
<evidence type="ECO:0000313" key="2">
    <source>
        <dbReference type="Proteomes" id="UP000186914"/>
    </source>
</evidence>
<protein>
    <submittedName>
        <fullName evidence="1">Uncharacterized protein, contains GYD domain</fullName>
    </submittedName>
</protein>
<organism evidence="1 2">
    <name type="scientific">Haladaptatus litoreus</name>
    <dbReference type="NCBI Taxonomy" id="553468"/>
    <lineage>
        <taxon>Archaea</taxon>
        <taxon>Methanobacteriati</taxon>
        <taxon>Methanobacteriota</taxon>
        <taxon>Stenosarchaea group</taxon>
        <taxon>Halobacteria</taxon>
        <taxon>Halobacteriales</taxon>
        <taxon>Haladaptataceae</taxon>
        <taxon>Haladaptatus</taxon>
    </lineage>
</organism>
<dbReference type="AlphaFoldDB" id="A0A1N6VH99"/>
<gene>
    <name evidence="1" type="ORF">SAMN05421858_0355</name>
</gene>
<proteinExistence type="predicted"/>
<dbReference type="OrthoDB" id="35699at2157"/>